<dbReference type="Gene3D" id="1.10.10.10">
    <property type="entry name" value="Winged helix-like DNA-binding domain superfamily/Winged helix DNA-binding domain"/>
    <property type="match status" value="1"/>
</dbReference>
<evidence type="ECO:0000256" key="3">
    <source>
        <dbReference type="ARBA" id="ARBA00023163"/>
    </source>
</evidence>
<dbReference type="Pfam" id="PF01380">
    <property type="entry name" value="SIS"/>
    <property type="match status" value="1"/>
</dbReference>
<protein>
    <submittedName>
        <fullName evidence="6">MurR/RpiR family transcriptional regulator</fullName>
    </submittedName>
</protein>
<dbReference type="InterPro" id="IPR035472">
    <property type="entry name" value="RpiR-like_SIS"/>
</dbReference>
<dbReference type="GO" id="GO:1901135">
    <property type="term" value="P:carbohydrate derivative metabolic process"/>
    <property type="evidence" value="ECO:0007669"/>
    <property type="project" value="InterPro"/>
</dbReference>
<dbReference type="AlphaFoldDB" id="A0A940SJU2"/>
<dbReference type="EMBL" id="JAGIYQ010000005">
    <property type="protein sequence ID" value="MBP0725269.1"/>
    <property type="molecule type" value="Genomic_DNA"/>
</dbReference>
<reference evidence="6" key="1">
    <citation type="submission" date="2021-04" db="EMBL/GenBank/DDBJ databases">
        <title>Genome seq and assembly of Bacillus sp.</title>
        <authorList>
            <person name="Chhetri G."/>
        </authorList>
    </citation>
    <scope>NUCLEOTIDE SEQUENCE</scope>
    <source>
        <strain evidence="6">RG28</strain>
    </source>
</reference>
<keyword evidence="3" id="KW-0804">Transcription</keyword>
<dbReference type="InterPro" id="IPR001347">
    <property type="entry name" value="SIS_dom"/>
</dbReference>
<dbReference type="InterPro" id="IPR009057">
    <property type="entry name" value="Homeodomain-like_sf"/>
</dbReference>
<dbReference type="CDD" id="cd05013">
    <property type="entry name" value="SIS_RpiR"/>
    <property type="match status" value="1"/>
</dbReference>
<keyword evidence="2" id="KW-0238">DNA-binding</keyword>
<dbReference type="GO" id="GO:0003700">
    <property type="term" value="F:DNA-binding transcription factor activity"/>
    <property type="evidence" value="ECO:0007669"/>
    <property type="project" value="InterPro"/>
</dbReference>
<dbReference type="PROSITE" id="PS51464">
    <property type="entry name" value="SIS"/>
    <property type="match status" value="1"/>
</dbReference>
<dbReference type="InterPro" id="IPR047640">
    <property type="entry name" value="RpiR-like"/>
</dbReference>
<dbReference type="InterPro" id="IPR036388">
    <property type="entry name" value="WH-like_DNA-bd_sf"/>
</dbReference>
<evidence type="ECO:0000259" key="5">
    <source>
        <dbReference type="PROSITE" id="PS51464"/>
    </source>
</evidence>
<dbReference type="PANTHER" id="PTHR30514:SF1">
    <property type="entry name" value="HTH-TYPE TRANSCRIPTIONAL REGULATOR HEXR-RELATED"/>
    <property type="match status" value="1"/>
</dbReference>
<dbReference type="SUPFAM" id="SSF53697">
    <property type="entry name" value="SIS domain"/>
    <property type="match status" value="1"/>
</dbReference>
<dbReference type="InterPro" id="IPR000281">
    <property type="entry name" value="HTH_RpiR"/>
</dbReference>
<dbReference type="Gene3D" id="3.40.50.10490">
    <property type="entry name" value="Glucose-6-phosphate isomerase like protein, domain 1"/>
    <property type="match status" value="1"/>
</dbReference>
<organism evidence="6 7">
    <name type="scientific">Gottfriedia endophytica</name>
    <dbReference type="NCBI Taxonomy" id="2820819"/>
    <lineage>
        <taxon>Bacteria</taxon>
        <taxon>Bacillati</taxon>
        <taxon>Bacillota</taxon>
        <taxon>Bacilli</taxon>
        <taxon>Bacillales</taxon>
        <taxon>Bacillaceae</taxon>
        <taxon>Gottfriedia</taxon>
    </lineage>
</organism>
<dbReference type="GO" id="GO:0003677">
    <property type="term" value="F:DNA binding"/>
    <property type="evidence" value="ECO:0007669"/>
    <property type="project" value="UniProtKB-KW"/>
</dbReference>
<dbReference type="GO" id="GO:0097367">
    <property type="term" value="F:carbohydrate derivative binding"/>
    <property type="evidence" value="ECO:0007669"/>
    <property type="project" value="InterPro"/>
</dbReference>
<name>A0A940SJU2_9BACI</name>
<keyword evidence="1" id="KW-0805">Transcription regulation</keyword>
<evidence type="ECO:0000313" key="6">
    <source>
        <dbReference type="EMBL" id="MBP0725269.1"/>
    </source>
</evidence>
<accession>A0A940SJU2</accession>
<evidence type="ECO:0000256" key="2">
    <source>
        <dbReference type="ARBA" id="ARBA00023125"/>
    </source>
</evidence>
<sequence length="272" mass="30255">MTEKCLGRIRSSYSRFSEKEKKIADYILEKPELVIHQTINEVAYDLNIADATVFRFSKRIGFKGFQAMKIALASEIMTSPQPLQEEEVLEEHENSHTENMFKSTIKTLEKTLQNIDNDSINKVINLIIQANKVEIYGTGDSSFVAMEAFYKLVNVGIKAFAFIEPHYQLMSASHLTKDDVAIFISHSGANKDIVNLLKAANETGAKTIGITGSPKSFVSLNVDVALYTSTDETDCRKAACTSKIAQLSLIDALCLNISNLNKEVSETSLDRQ</sequence>
<feature type="domain" description="HTH rpiR-type" evidence="4">
    <location>
        <begin position="3"/>
        <end position="79"/>
    </location>
</feature>
<keyword evidence="7" id="KW-1185">Reference proteome</keyword>
<evidence type="ECO:0000259" key="4">
    <source>
        <dbReference type="PROSITE" id="PS51071"/>
    </source>
</evidence>
<dbReference type="Pfam" id="PF01418">
    <property type="entry name" value="HTH_6"/>
    <property type="match status" value="1"/>
</dbReference>
<dbReference type="SUPFAM" id="SSF46689">
    <property type="entry name" value="Homeodomain-like"/>
    <property type="match status" value="1"/>
</dbReference>
<comment type="caution">
    <text evidence="6">The sequence shown here is derived from an EMBL/GenBank/DDBJ whole genome shotgun (WGS) entry which is preliminary data.</text>
</comment>
<evidence type="ECO:0000313" key="7">
    <source>
        <dbReference type="Proteomes" id="UP000682134"/>
    </source>
</evidence>
<dbReference type="RefSeq" id="WP_209404661.1">
    <property type="nucleotide sequence ID" value="NZ_JAGIYQ010000005.1"/>
</dbReference>
<dbReference type="InterPro" id="IPR046348">
    <property type="entry name" value="SIS_dom_sf"/>
</dbReference>
<dbReference type="Proteomes" id="UP000682134">
    <property type="component" value="Unassembled WGS sequence"/>
</dbReference>
<gene>
    <name evidence="6" type="ORF">J5Y03_08710</name>
</gene>
<evidence type="ECO:0000256" key="1">
    <source>
        <dbReference type="ARBA" id="ARBA00023015"/>
    </source>
</evidence>
<feature type="domain" description="SIS" evidence="5">
    <location>
        <begin position="123"/>
        <end position="263"/>
    </location>
</feature>
<proteinExistence type="predicted"/>
<dbReference type="PANTHER" id="PTHR30514">
    <property type="entry name" value="GLUCOKINASE"/>
    <property type="match status" value="1"/>
</dbReference>
<dbReference type="PROSITE" id="PS51071">
    <property type="entry name" value="HTH_RPIR"/>
    <property type="match status" value="1"/>
</dbReference>